<dbReference type="PANTHER" id="PTHR19241">
    <property type="entry name" value="ATP-BINDING CASSETTE TRANSPORTER"/>
    <property type="match status" value="1"/>
</dbReference>
<dbReference type="InterPro" id="IPR013581">
    <property type="entry name" value="PDR_assoc"/>
</dbReference>
<feature type="transmembrane region" description="Helical" evidence="10">
    <location>
        <begin position="377"/>
        <end position="399"/>
    </location>
</feature>
<evidence type="ECO:0000256" key="4">
    <source>
        <dbReference type="ARBA" id="ARBA00022692"/>
    </source>
</evidence>
<keyword evidence="5" id="KW-0677">Repeat</keyword>
<organism evidence="12 13">
    <name type="scientific">Kingdonia uniflora</name>
    <dbReference type="NCBI Taxonomy" id="39325"/>
    <lineage>
        <taxon>Eukaryota</taxon>
        <taxon>Viridiplantae</taxon>
        <taxon>Streptophyta</taxon>
        <taxon>Embryophyta</taxon>
        <taxon>Tracheophyta</taxon>
        <taxon>Spermatophyta</taxon>
        <taxon>Magnoliopsida</taxon>
        <taxon>Ranunculales</taxon>
        <taxon>Circaeasteraceae</taxon>
        <taxon>Kingdonia</taxon>
    </lineage>
</organism>
<evidence type="ECO:0000256" key="7">
    <source>
        <dbReference type="ARBA" id="ARBA00022840"/>
    </source>
</evidence>
<dbReference type="GO" id="GO:0005886">
    <property type="term" value="C:plasma membrane"/>
    <property type="evidence" value="ECO:0007669"/>
    <property type="project" value="UniProtKB-ARBA"/>
</dbReference>
<dbReference type="GO" id="GO:0140359">
    <property type="term" value="F:ABC-type transporter activity"/>
    <property type="evidence" value="ECO:0007669"/>
    <property type="project" value="InterPro"/>
</dbReference>
<dbReference type="Pfam" id="PF00005">
    <property type="entry name" value="ABC_tran"/>
    <property type="match status" value="1"/>
</dbReference>
<dbReference type="EMBL" id="JACGCM010001448">
    <property type="protein sequence ID" value="KAF6154961.1"/>
    <property type="molecule type" value="Genomic_DNA"/>
</dbReference>
<evidence type="ECO:0000313" key="13">
    <source>
        <dbReference type="Proteomes" id="UP000541444"/>
    </source>
</evidence>
<dbReference type="InterPro" id="IPR013525">
    <property type="entry name" value="ABC2_TM"/>
</dbReference>
<evidence type="ECO:0000313" key="12">
    <source>
        <dbReference type="EMBL" id="KAF6154961.1"/>
    </source>
</evidence>
<dbReference type="InterPro" id="IPR043926">
    <property type="entry name" value="ABCG_dom"/>
</dbReference>
<dbReference type="GO" id="GO:0016887">
    <property type="term" value="F:ATP hydrolysis activity"/>
    <property type="evidence" value="ECO:0007669"/>
    <property type="project" value="InterPro"/>
</dbReference>
<evidence type="ECO:0000256" key="10">
    <source>
        <dbReference type="SAM" id="Phobius"/>
    </source>
</evidence>
<accession>A0A7J7MJC2</accession>
<name>A0A7J7MJC2_9MAGN</name>
<feature type="transmembrane region" description="Helical" evidence="10">
    <location>
        <begin position="267"/>
        <end position="286"/>
    </location>
</feature>
<keyword evidence="4 10" id="KW-0812">Transmembrane</keyword>
<feature type="transmembrane region" description="Helical" evidence="10">
    <location>
        <begin position="459"/>
        <end position="483"/>
    </location>
</feature>
<comment type="subcellular location">
    <subcellularLocation>
        <location evidence="1">Membrane</location>
        <topology evidence="1">Multi-pass membrane protein</topology>
    </subcellularLocation>
</comment>
<dbReference type="GO" id="GO:0005524">
    <property type="term" value="F:ATP binding"/>
    <property type="evidence" value="ECO:0007669"/>
    <property type="project" value="UniProtKB-KW"/>
</dbReference>
<dbReference type="OrthoDB" id="66620at2759"/>
<keyword evidence="6" id="KW-0547">Nucleotide-binding</keyword>
<evidence type="ECO:0000256" key="6">
    <source>
        <dbReference type="ARBA" id="ARBA00022741"/>
    </source>
</evidence>
<evidence type="ECO:0000256" key="3">
    <source>
        <dbReference type="ARBA" id="ARBA00022448"/>
    </source>
</evidence>
<evidence type="ECO:0000256" key="1">
    <source>
        <dbReference type="ARBA" id="ARBA00004141"/>
    </source>
</evidence>
<feature type="transmembrane region" description="Helical" evidence="10">
    <location>
        <begin position="352"/>
        <end position="370"/>
    </location>
</feature>
<dbReference type="Pfam" id="PF01061">
    <property type="entry name" value="ABC2_membrane"/>
    <property type="match status" value="1"/>
</dbReference>
<dbReference type="Pfam" id="PF08370">
    <property type="entry name" value="PDR_assoc"/>
    <property type="match status" value="1"/>
</dbReference>
<dbReference type="InterPro" id="IPR003593">
    <property type="entry name" value="AAA+_ATPase"/>
</dbReference>
<keyword evidence="3" id="KW-0813">Transport</keyword>
<feature type="transmembrane region" description="Helical" evidence="10">
    <location>
        <begin position="307"/>
        <end position="340"/>
    </location>
</feature>
<dbReference type="Gene3D" id="3.40.50.300">
    <property type="entry name" value="P-loop containing nucleotide triphosphate hydrolases"/>
    <property type="match status" value="2"/>
</dbReference>
<keyword evidence="9 10" id="KW-0472">Membrane</keyword>
<evidence type="ECO:0000256" key="5">
    <source>
        <dbReference type="ARBA" id="ARBA00022737"/>
    </source>
</evidence>
<dbReference type="SUPFAM" id="SSF52540">
    <property type="entry name" value="P-loop containing nucleoside triphosphate hydrolases"/>
    <property type="match status" value="2"/>
</dbReference>
<proteinExistence type="inferred from homology"/>
<reference evidence="12 13" key="1">
    <citation type="journal article" date="2020" name="IScience">
        <title>Genome Sequencing of the Endangered Kingdonia uniflora (Circaeasteraceae, Ranunculales) Reveals Potential Mechanisms of Evolutionary Specialization.</title>
        <authorList>
            <person name="Sun Y."/>
            <person name="Deng T."/>
            <person name="Zhang A."/>
            <person name="Moore M.J."/>
            <person name="Landis J.B."/>
            <person name="Lin N."/>
            <person name="Zhang H."/>
            <person name="Zhang X."/>
            <person name="Huang J."/>
            <person name="Zhang X."/>
            <person name="Sun H."/>
            <person name="Wang H."/>
        </authorList>
    </citation>
    <scope>NUCLEOTIDE SEQUENCE [LARGE SCALE GENOMIC DNA]</scope>
    <source>
        <strain evidence="12">TB1705</strain>
        <tissue evidence="12">Leaf</tissue>
    </source>
</reference>
<feature type="domain" description="ABC transporter" evidence="11">
    <location>
        <begin position="544"/>
        <end position="792"/>
    </location>
</feature>
<dbReference type="Proteomes" id="UP000541444">
    <property type="component" value="Unassembled WGS sequence"/>
</dbReference>
<dbReference type="PROSITE" id="PS50893">
    <property type="entry name" value="ABC_TRANSPORTER_2"/>
    <property type="match status" value="1"/>
</dbReference>
<keyword evidence="13" id="KW-1185">Reference proteome</keyword>
<gene>
    <name evidence="12" type="ORF">GIB67_018398</name>
</gene>
<feature type="non-terminal residue" evidence="12">
    <location>
        <position position="1"/>
    </location>
</feature>
<keyword evidence="8 10" id="KW-1133">Transmembrane helix</keyword>
<dbReference type="FunFam" id="3.40.50.300:FF:000532">
    <property type="entry name" value="ABC transporter G family member 34"/>
    <property type="match status" value="1"/>
</dbReference>
<keyword evidence="7" id="KW-0067">ATP-binding</keyword>
<evidence type="ECO:0000256" key="8">
    <source>
        <dbReference type="ARBA" id="ARBA00022989"/>
    </source>
</evidence>
<dbReference type="CDD" id="cd03232">
    <property type="entry name" value="ABCG_PDR_domain2"/>
    <property type="match status" value="1"/>
</dbReference>
<dbReference type="InterPro" id="IPR003439">
    <property type="entry name" value="ABC_transporter-like_ATP-bd"/>
</dbReference>
<dbReference type="SMART" id="SM00382">
    <property type="entry name" value="AAA"/>
    <property type="match status" value="1"/>
</dbReference>
<evidence type="ECO:0000256" key="2">
    <source>
        <dbReference type="ARBA" id="ARBA00006012"/>
    </source>
</evidence>
<dbReference type="InterPro" id="IPR027417">
    <property type="entry name" value="P-loop_NTPase"/>
</dbReference>
<dbReference type="FunFam" id="3.40.50.300:FF:000059">
    <property type="entry name" value="ABC transporter G family member 40"/>
    <property type="match status" value="1"/>
</dbReference>
<dbReference type="AlphaFoldDB" id="A0A7J7MJC2"/>
<comment type="similarity">
    <text evidence="2">Belongs to the ABC transporter superfamily. ABCG family. PDR (TC 3.A.1.205) subfamily.</text>
</comment>
<evidence type="ECO:0000256" key="9">
    <source>
        <dbReference type="ARBA" id="ARBA00023136"/>
    </source>
</evidence>
<protein>
    <recommendedName>
        <fullName evidence="11">ABC transporter domain-containing protein</fullName>
    </recommendedName>
</protein>
<comment type="caution">
    <text evidence="12">The sequence shown here is derived from an EMBL/GenBank/DDBJ whole genome shotgun (WGS) entry which is preliminary data.</text>
</comment>
<dbReference type="InterPro" id="IPR034003">
    <property type="entry name" value="ABCG_PDR_2"/>
</dbReference>
<dbReference type="Pfam" id="PF19055">
    <property type="entry name" value="ABC2_membrane_7"/>
    <property type="match status" value="1"/>
</dbReference>
<evidence type="ECO:0000259" key="11">
    <source>
        <dbReference type="PROSITE" id="PS50893"/>
    </source>
</evidence>
<sequence length="792" mass="88964">AVSVEGLERTLQTDYILKILGLDICAETMVGDAMRRGVSGGEKKRVTTGEMIVGPMKALFMDEISNGLDSSTTFQVVSCLQQMVHITDTTAIVSLLQPAPETYSLFDDIILMGEGKIVYHGPRSLVLKFFEDYGFRCPERKGAADFLQEIISKKDQGQYWYHTEQPYNYMSVDQFSKNFKACDLGQKLNEELGDRYDKSESHKNALSFSMHSLAKWKILRVCMAREFLLMRRNSFIYVFKSIQLVFLATITMTAFLRTGMKVDVVHANYYLGSLYYGLIILLFDGFPELSMTVSRLPVFYKQRELCFYPAWAYTIPAIIVKIPLSLLESTIWTVLTYYVIGYSPEFGRFIRQFLLHFAVHIMSLSMYRFIASFCRTMVASTTAGGFATLFLLLFGGFIIPQPSLPSWLQWGFWFSPLTYGEIGLTLNEFLAPRWQTVLSTNTTIGLQTLESRGLNFECYFYWISVGALLGFSILFNVGFTLALTFMKPPGMSRAIISHDKLYHLHANEDLSSGAPVLSKPSAASKTMTASKRGGMVLPFEPLTIAFRDVQYFIDTPEQMREQGFTKKKLQLLHDITGVFMPGVLTALMGVSGAGKTTLLDVLSGRKTSGTIEGEIRIGGYPKVQETFARISGYCEQTDILSPQITVEESVIYSAWLRLPSDIDSNTKSAFVNKVLETIELDGIKDALVGLSGVSGLSNEQRKRLTIAVELVANPSIIFMDEPTSGLDARAAAIVMRVVKNVVDTGRTVVCTIHQPSINIFEAFDEVSIVHFPVFTFEYYYLTKYFLIYSGRP</sequence>
<feature type="transmembrane region" description="Helical" evidence="10">
    <location>
        <begin position="235"/>
        <end position="255"/>
    </location>
</feature>